<evidence type="ECO:0000313" key="2">
    <source>
        <dbReference type="EMBL" id="COX18980.1"/>
    </source>
</evidence>
<dbReference type="EMBL" id="CSAE01001000">
    <property type="protein sequence ID" value="COX18980.1"/>
    <property type="molecule type" value="Genomic_DNA"/>
</dbReference>
<evidence type="ECO:0000313" key="4">
    <source>
        <dbReference type="Proteomes" id="UP000046680"/>
    </source>
</evidence>
<sequence>MMIIDRPPDSVALRANSLANRIACAAGTPVIDSCQAGVFCWVRSW</sequence>
<organism evidence="2 3">
    <name type="scientific">Mycobacterium tuberculosis</name>
    <dbReference type="NCBI Taxonomy" id="1773"/>
    <lineage>
        <taxon>Bacteria</taxon>
        <taxon>Bacillati</taxon>
        <taxon>Actinomycetota</taxon>
        <taxon>Actinomycetes</taxon>
        <taxon>Mycobacteriales</taxon>
        <taxon>Mycobacteriaceae</taxon>
        <taxon>Mycobacterium</taxon>
        <taxon>Mycobacterium tuberculosis complex</taxon>
    </lineage>
</organism>
<evidence type="ECO:0000313" key="3">
    <source>
        <dbReference type="Proteomes" id="UP000038802"/>
    </source>
</evidence>
<proteinExistence type="predicted"/>
<reference evidence="3 4" key="1">
    <citation type="submission" date="2015-03" db="EMBL/GenBank/DDBJ databases">
        <authorList>
            <consortium name="Pathogen Informatics"/>
        </authorList>
    </citation>
    <scope>NUCLEOTIDE SEQUENCE [LARGE SCALE GENOMIC DNA]</scope>
    <source>
        <strain evidence="1 4">C09601061</strain>
        <strain evidence="3">K00500041</strain>
    </source>
</reference>
<protein>
    <submittedName>
        <fullName evidence="2">Uncharacterized protein</fullName>
    </submittedName>
</protein>
<evidence type="ECO:0000313" key="1">
    <source>
        <dbReference type="EMBL" id="CFS18394.1"/>
    </source>
</evidence>
<accession>A0A0U0T442</accession>
<dbReference type="Proteomes" id="UP000046680">
    <property type="component" value="Unassembled WGS sequence"/>
</dbReference>
<dbReference type="AlphaFoldDB" id="A0A0U0T442"/>
<dbReference type="EMBL" id="CGCX01003075">
    <property type="protein sequence ID" value="CFS18394.1"/>
    <property type="molecule type" value="Genomic_DNA"/>
</dbReference>
<dbReference type="Proteomes" id="UP000038802">
    <property type="component" value="Unassembled WGS sequence"/>
</dbReference>
<reference evidence="2" key="2">
    <citation type="submission" date="2015-03" db="EMBL/GenBank/DDBJ databases">
        <authorList>
            <person name="Murphy D."/>
        </authorList>
    </citation>
    <scope>NUCLEOTIDE SEQUENCE [LARGE SCALE GENOMIC DNA]</scope>
    <source>
        <strain evidence="2">K00500041</strain>
    </source>
</reference>
<gene>
    <name evidence="1" type="ORF">ERS007657_04441</name>
    <name evidence="2" type="ORF">ERS007703_04888</name>
</gene>
<name>A0A0U0T442_MYCTX</name>